<dbReference type="InterPro" id="IPR011053">
    <property type="entry name" value="Single_hybrid_motif"/>
</dbReference>
<dbReference type="OrthoDB" id="163546at2"/>
<keyword evidence="4" id="KW-1185">Reference proteome</keyword>
<proteinExistence type="predicted"/>
<dbReference type="NCBIfam" id="NF004547">
    <property type="entry name" value="PRK05889.1"/>
    <property type="match status" value="1"/>
</dbReference>
<comment type="caution">
    <text evidence="3">The sequence shown here is derived from an EMBL/GenBank/DDBJ whole genome shotgun (WGS) entry which is preliminary data.</text>
</comment>
<reference evidence="3 4" key="1">
    <citation type="submission" date="2018-09" db="EMBL/GenBank/DDBJ databases">
        <title>Bacillus saliacetes sp. nov., isolated from Thai shrimp paste (Ka-pi).</title>
        <authorList>
            <person name="Daroonpunt R."/>
            <person name="Tanasupawat S."/>
            <person name="Yiamsombut S."/>
        </authorList>
    </citation>
    <scope>NUCLEOTIDE SEQUENCE [LARGE SCALE GENOMIC DNA]</scope>
    <source>
        <strain evidence="3 4">SKP7-4</strain>
    </source>
</reference>
<feature type="domain" description="Lipoyl-binding" evidence="2">
    <location>
        <begin position="1"/>
        <end position="70"/>
    </location>
</feature>
<dbReference type="EMBL" id="QXIR01000005">
    <property type="protein sequence ID" value="RIW36308.1"/>
    <property type="molecule type" value="Genomic_DNA"/>
</dbReference>
<dbReference type="AlphaFoldDB" id="A0A3A1R2Z9"/>
<protein>
    <submittedName>
        <fullName evidence="3">Biotin/lipoyl-binding carrier protein</fullName>
    </submittedName>
</protein>
<dbReference type="CDD" id="cd06850">
    <property type="entry name" value="biotinyl_domain"/>
    <property type="match status" value="1"/>
</dbReference>
<dbReference type="PROSITE" id="PS50968">
    <property type="entry name" value="BIOTINYL_LIPOYL"/>
    <property type="match status" value="1"/>
</dbReference>
<organism evidence="3 4">
    <name type="scientific">Bacillus salacetis</name>
    <dbReference type="NCBI Taxonomy" id="2315464"/>
    <lineage>
        <taxon>Bacteria</taxon>
        <taxon>Bacillati</taxon>
        <taxon>Bacillota</taxon>
        <taxon>Bacilli</taxon>
        <taxon>Bacillales</taxon>
        <taxon>Bacillaceae</taxon>
        <taxon>Bacillus</taxon>
    </lineage>
</organism>
<keyword evidence="1" id="KW-0092">Biotin</keyword>
<evidence type="ECO:0000259" key="2">
    <source>
        <dbReference type="PROSITE" id="PS50968"/>
    </source>
</evidence>
<dbReference type="PANTHER" id="PTHR45266:SF3">
    <property type="entry name" value="OXALOACETATE DECARBOXYLASE ALPHA CHAIN"/>
    <property type="match status" value="1"/>
</dbReference>
<evidence type="ECO:0000313" key="3">
    <source>
        <dbReference type="EMBL" id="RIW36308.1"/>
    </source>
</evidence>
<dbReference type="FunFam" id="2.40.50.100:FF:000003">
    <property type="entry name" value="Acetyl-CoA carboxylase biotin carboxyl carrier protein"/>
    <property type="match status" value="1"/>
</dbReference>
<dbReference type="InterPro" id="IPR000089">
    <property type="entry name" value="Biotin_lipoyl"/>
</dbReference>
<dbReference type="Gene3D" id="2.40.50.100">
    <property type="match status" value="1"/>
</dbReference>
<evidence type="ECO:0000256" key="1">
    <source>
        <dbReference type="ARBA" id="ARBA00023267"/>
    </source>
</evidence>
<dbReference type="Proteomes" id="UP000265801">
    <property type="component" value="Unassembled WGS sequence"/>
</dbReference>
<gene>
    <name evidence="3" type="ORF">D3H55_05200</name>
</gene>
<evidence type="ECO:0000313" key="4">
    <source>
        <dbReference type="Proteomes" id="UP000265801"/>
    </source>
</evidence>
<dbReference type="RefSeq" id="WP_119545863.1">
    <property type="nucleotide sequence ID" value="NZ_QXIR01000005.1"/>
</dbReference>
<dbReference type="PANTHER" id="PTHR45266">
    <property type="entry name" value="OXALOACETATE DECARBOXYLASE ALPHA CHAIN"/>
    <property type="match status" value="1"/>
</dbReference>
<dbReference type="SUPFAM" id="SSF51230">
    <property type="entry name" value="Single hybrid motif"/>
    <property type="match status" value="1"/>
</dbReference>
<sequence length="70" mass="7333">MKEITASMAGTVLNVLVESGAEVNGGDTILMLESMKMEIPVEAEASGKVSEIKVSAGDFVNEGDVLITFE</sequence>
<name>A0A3A1R2Z9_9BACI</name>
<accession>A0A3A1R2Z9</accession>
<dbReference type="Pfam" id="PF00364">
    <property type="entry name" value="Biotin_lipoyl"/>
    <property type="match status" value="1"/>
</dbReference>
<dbReference type="InterPro" id="IPR050709">
    <property type="entry name" value="Biotin_Carboxyl_Carrier/Decarb"/>
</dbReference>